<accession>A0A6J6MJ25</accession>
<organism evidence="3">
    <name type="scientific">freshwater metagenome</name>
    <dbReference type="NCBI Taxonomy" id="449393"/>
    <lineage>
        <taxon>unclassified sequences</taxon>
        <taxon>metagenomes</taxon>
        <taxon>ecological metagenomes</taxon>
    </lineage>
</organism>
<dbReference type="PANTHER" id="PTHR48081:SF8">
    <property type="entry name" value="ALPHA_BETA HYDROLASE FOLD-3 DOMAIN-CONTAINING PROTEIN-RELATED"/>
    <property type="match status" value="1"/>
</dbReference>
<dbReference type="Pfam" id="PF07859">
    <property type="entry name" value="Abhydrolase_3"/>
    <property type="match status" value="1"/>
</dbReference>
<dbReference type="EMBL" id="CAEZXB010000007">
    <property type="protein sequence ID" value="CAB4672725.1"/>
    <property type="molecule type" value="Genomic_DNA"/>
</dbReference>
<dbReference type="GO" id="GO:0016787">
    <property type="term" value="F:hydrolase activity"/>
    <property type="evidence" value="ECO:0007669"/>
    <property type="project" value="UniProtKB-KW"/>
</dbReference>
<dbReference type="AlphaFoldDB" id="A0A6J6MJ25"/>
<dbReference type="SUPFAM" id="SSF53474">
    <property type="entry name" value="alpha/beta-Hydrolases"/>
    <property type="match status" value="1"/>
</dbReference>
<reference evidence="3" key="1">
    <citation type="submission" date="2020-05" db="EMBL/GenBank/DDBJ databases">
        <authorList>
            <person name="Chiriac C."/>
            <person name="Salcher M."/>
            <person name="Ghai R."/>
            <person name="Kavagutti S V."/>
        </authorList>
    </citation>
    <scope>NUCLEOTIDE SEQUENCE</scope>
</reference>
<sequence length="318" mass="34669">MSLGAIHPDYQVALSQLLAVFPGGFNGPETIEERRILINGALALNPVNENVTREDRFIPVEGAPDVRIRIYRPKKAAYALPQPAIFTIHGGGMVTGNIEADDANAAGLCEQSGALTIAIDYRLAPEHPFPAAINDCYAVANWIFENVAELDLDPTRIALHGGSAGGGLAIGLALMMRDRGNLRFCFLMAIYPMIDDRHITASSKAITNIGIWDRKASLESWAWYLGDAYGSDDISPYAAPTRATNLEGLPPTFIDVGTHDLFLDEDREFAERLKAAGIPVEFYISEGAYHAAELFVRDAAPSQLIWGRRFAALKRALD</sequence>
<proteinExistence type="predicted"/>
<dbReference type="Gene3D" id="3.40.50.1820">
    <property type="entry name" value="alpha/beta hydrolase"/>
    <property type="match status" value="1"/>
</dbReference>
<gene>
    <name evidence="3" type="ORF">UFOPK2342_00548</name>
</gene>
<name>A0A6J6MJ25_9ZZZZ</name>
<dbReference type="InterPro" id="IPR050300">
    <property type="entry name" value="GDXG_lipolytic_enzyme"/>
</dbReference>
<dbReference type="PANTHER" id="PTHR48081">
    <property type="entry name" value="AB HYDROLASE SUPERFAMILY PROTEIN C4A8.06C"/>
    <property type="match status" value="1"/>
</dbReference>
<protein>
    <submittedName>
        <fullName evidence="3">Unannotated protein</fullName>
    </submittedName>
</protein>
<evidence type="ECO:0000313" key="3">
    <source>
        <dbReference type="EMBL" id="CAB4672725.1"/>
    </source>
</evidence>
<dbReference type="InterPro" id="IPR013094">
    <property type="entry name" value="AB_hydrolase_3"/>
</dbReference>
<evidence type="ECO:0000259" key="2">
    <source>
        <dbReference type="Pfam" id="PF07859"/>
    </source>
</evidence>
<dbReference type="InterPro" id="IPR029058">
    <property type="entry name" value="AB_hydrolase_fold"/>
</dbReference>
<evidence type="ECO:0000256" key="1">
    <source>
        <dbReference type="ARBA" id="ARBA00022801"/>
    </source>
</evidence>
<feature type="domain" description="Alpha/beta hydrolase fold-3" evidence="2">
    <location>
        <begin position="86"/>
        <end position="292"/>
    </location>
</feature>
<keyword evidence="1" id="KW-0378">Hydrolase</keyword>